<dbReference type="Gene3D" id="3.40.1350.10">
    <property type="match status" value="1"/>
</dbReference>
<dbReference type="InterPro" id="IPR011335">
    <property type="entry name" value="Restrct_endonuc-II-like"/>
</dbReference>
<dbReference type="Proteomes" id="UP000034235">
    <property type="component" value="Unassembled WGS sequence"/>
</dbReference>
<dbReference type="GO" id="GO:0003676">
    <property type="term" value="F:nucleic acid binding"/>
    <property type="evidence" value="ECO:0007669"/>
    <property type="project" value="InterPro"/>
</dbReference>
<evidence type="ECO:0000313" key="3">
    <source>
        <dbReference type="EMBL" id="KKQ66703.1"/>
    </source>
</evidence>
<protein>
    <recommendedName>
        <fullName evidence="2">UPF0102 protein US86_C0004G0021</fullName>
    </recommendedName>
</protein>
<comment type="similarity">
    <text evidence="1 2">Belongs to the UPF0102 family.</text>
</comment>
<dbReference type="PANTHER" id="PTHR34039:SF1">
    <property type="entry name" value="UPF0102 PROTEIN YRAN"/>
    <property type="match status" value="1"/>
</dbReference>
<dbReference type="CDD" id="cd20736">
    <property type="entry name" value="PoNe_Nuclease"/>
    <property type="match status" value="1"/>
</dbReference>
<evidence type="ECO:0000256" key="2">
    <source>
        <dbReference type="HAMAP-Rule" id="MF_00048"/>
    </source>
</evidence>
<dbReference type="InterPro" id="IPR011856">
    <property type="entry name" value="tRNA_endonuc-like_dom_sf"/>
</dbReference>
<dbReference type="SUPFAM" id="SSF52980">
    <property type="entry name" value="Restriction endonuclease-like"/>
    <property type="match status" value="1"/>
</dbReference>
<organism evidence="3 4">
    <name type="scientific">Candidatus Daviesbacteria bacterium GW2011_GWA2_38_24</name>
    <dbReference type="NCBI Taxonomy" id="1618422"/>
    <lineage>
        <taxon>Bacteria</taxon>
        <taxon>Candidatus Daviesiibacteriota</taxon>
    </lineage>
</organism>
<dbReference type="NCBIfam" id="NF009150">
    <property type="entry name" value="PRK12497.1-3"/>
    <property type="match status" value="1"/>
</dbReference>
<proteinExistence type="inferred from homology"/>
<accession>A0A0G0JG95</accession>
<evidence type="ECO:0000313" key="4">
    <source>
        <dbReference type="Proteomes" id="UP000034235"/>
    </source>
</evidence>
<dbReference type="HAMAP" id="MF_00048">
    <property type="entry name" value="UPF0102"/>
    <property type="match status" value="1"/>
</dbReference>
<comment type="caution">
    <text evidence="3">The sequence shown here is derived from an EMBL/GenBank/DDBJ whole genome shotgun (WGS) entry which is preliminary data.</text>
</comment>
<dbReference type="AlphaFoldDB" id="A0A0G0JG95"/>
<sequence length="118" mass="13622">MTFNRKEIGRLAEDLAAEALLKKGYLILERNFSNRYGEIDIIAKDKETLVFVEVKAKKGIEFGLPEEMVNKQKIKKVQKMGIIYMKGQNLPCRIDVVAIVLSQDYSVLRLDHYENVVF</sequence>
<dbReference type="Pfam" id="PF02021">
    <property type="entry name" value="UPF0102"/>
    <property type="match status" value="1"/>
</dbReference>
<dbReference type="InterPro" id="IPR003509">
    <property type="entry name" value="UPF0102_YraN-like"/>
</dbReference>
<evidence type="ECO:0000256" key="1">
    <source>
        <dbReference type="ARBA" id="ARBA00006738"/>
    </source>
</evidence>
<dbReference type="PANTHER" id="PTHR34039">
    <property type="entry name" value="UPF0102 PROTEIN YRAN"/>
    <property type="match status" value="1"/>
</dbReference>
<gene>
    <name evidence="3" type="ORF">US86_C0004G0021</name>
</gene>
<dbReference type="NCBIfam" id="NF009154">
    <property type="entry name" value="PRK12497.3-3"/>
    <property type="match status" value="1"/>
</dbReference>
<reference evidence="3 4" key="1">
    <citation type="journal article" date="2015" name="Nature">
        <title>rRNA introns, odd ribosomes, and small enigmatic genomes across a large radiation of phyla.</title>
        <authorList>
            <person name="Brown C.T."/>
            <person name="Hug L.A."/>
            <person name="Thomas B.C."/>
            <person name="Sharon I."/>
            <person name="Castelle C.J."/>
            <person name="Singh A."/>
            <person name="Wilkins M.J."/>
            <person name="Williams K.H."/>
            <person name="Banfield J.F."/>
        </authorList>
    </citation>
    <scope>NUCLEOTIDE SEQUENCE [LARGE SCALE GENOMIC DNA]</scope>
</reference>
<name>A0A0G0JG95_9BACT</name>
<dbReference type="EMBL" id="LBUP01000004">
    <property type="protein sequence ID" value="KKQ66703.1"/>
    <property type="molecule type" value="Genomic_DNA"/>
</dbReference>